<dbReference type="Pfam" id="PF24024">
    <property type="entry name" value="DUF7336"/>
    <property type="match status" value="1"/>
</dbReference>
<sequence length="73" mass="8209">MTKVYLLYHTHFDKRLISGEDVKLIGVYSSEEKAKAAQARTETLPGFKDAKAGFEITINIIDKDEWTSGFITA</sequence>
<organism evidence="2 3">
    <name type="scientific">Mucilaginibacter corticis</name>
    <dbReference type="NCBI Taxonomy" id="2597670"/>
    <lineage>
        <taxon>Bacteria</taxon>
        <taxon>Pseudomonadati</taxon>
        <taxon>Bacteroidota</taxon>
        <taxon>Sphingobacteriia</taxon>
        <taxon>Sphingobacteriales</taxon>
        <taxon>Sphingobacteriaceae</taxon>
        <taxon>Mucilaginibacter</taxon>
    </lineage>
</organism>
<name>A0A556MTE0_9SPHI</name>
<evidence type="ECO:0000313" key="2">
    <source>
        <dbReference type="EMBL" id="TSJ43102.1"/>
    </source>
</evidence>
<keyword evidence="3" id="KW-1185">Reference proteome</keyword>
<evidence type="ECO:0000313" key="3">
    <source>
        <dbReference type="Proteomes" id="UP000318733"/>
    </source>
</evidence>
<dbReference type="AlphaFoldDB" id="A0A556MTE0"/>
<dbReference type="OrthoDB" id="1453790at2"/>
<comment type="caution">
    <text evidence="2">The sequence shown here is derived from an EMBL/GenBank/DDBJ whole genome shotgun (WGS) entry which is preliminary data.</text>
</comment>
<proteinExistence type="predicted"/>
<dbReference type="RefSeq" id="WP_144246667.1">
    <property type="nucleotide sequence ID" value="NZ_VLPK01000001.1"/>
</dbReference>
<accession>A0A556MTE0</accession>
<feature type="domain" description="DUF7336" evidence="1">
    <location>
        <begin position="3"/>
        <end position="69"/>
    </location>
</feature>
<gene>
    <name evidence="2" type="ORF">FO440_02630</name>
</gene>
<evidence type="ECO:0000259" key="1">
    <source>
        <dbReference type="Pfam" id="PF24024"/>
    </source>
</evidence>
<dbReference type="EMBL" id="VLPK01000001">
    <property type="protein sequence ID" value="TSJ43102.1"/>
    <property type="molecule type" value="Genomic_DNA"/>
</dbReference>
<protein>
    <recommendedName>
        <fullName evidence="1">DUF7336 domain-containing protein</fullName>
    </recommendedName>
</protein>
<dbReference type="Proteomes" id="UP000318733">
    <property type="component" value="Unassembled WGS sequence"/>
</dbReference>
<reference evidence="2 3" key="1">
    <citation type="submission" date="2019-07" db="EMBL/GenBank/DDBJ databases">
        <authorList>
            <person name="Huq M.A."/>
        </authorList>
    </citation>
    <scope>NUCLEOTIDE SEQUENCE [LARGE SCALE GENOMIC DNA]</scope>
    <source>
        <strain evidence="2 3">MAH-19</strain>
    </source>
</reference>
<dbReference type="InterPro" id="IPR055760">
    <property type="entry name" value="DUF7336"/>
</dbReference>